<accession>A0ABW3XNN9</accession>
<proteinExistence type="predicted"/>
<gene>
    <name evidence="1" type="ORF">ACFQ5X_28755</name>
</gene>
<reference evidence="2" key="1">
    <citation type="journal article" date="2019" name="Int. J. Syst. Evol. Microbiol.">
        <title>The Global Catalogue of Microorganisms (GCM) 10K type strain sequencing project: providing services to taxonomists for standard genome sequencing and annotation.</title>
        <authorList>
            <consortium name="The Broad Institute Genomics Platform"/>
            <consortium name="The Broad Institute Genome Sequencing Center for Infectious Disease"/>
            <person name="Wu L."/>
            <person name="Ma J."/>
        </authorList>
    </citation>
    <scope>NUCLEOTIDE SEQUENCE [LARGE SCALE GENOMIC DNA]</scope>
    <source>
        <strain evidence="2">CGMCC 4.7020</strain>
    </source>
</reference>
<dbReference type="Proteomes" id="UP001597058">
    <property type="component" value="Unassembled WGS sequence"/>
</dbReference>
<protein>
    <recommendedName>
        <fullName evidence="3">SAM-dependent methyltransferase</fullName>
    </recommendedName>
</protein>
<comment type="caution">
    <text evidence="1">The sequence shown here is derived from an EMBL/GenBank/DDBJ whole genome shotgun (WGS) entry which is preliminary data.</text>
</comment>
<dbReference type="EMBL" id="JBHTMM010000043">
    <property type="protein sequence ID" value="MFD1309838.1"/>
    <property type="molecule type" value="Genomic_DNA"/>
</dbReference>
<evidence type="ECO:0008006" key="3">
    <source>
        <dbReference type="Google" id="ProtNLM"/>
    </source>
</evidence>
<evidence type="ECO:0000313" key="2">
    <source>
        <dbReference type="Proteomes" id="UP001597058"/>
    </source>
</evidence>
<dbReference type="RefSeq" id="WP_381329227.1">
    <property type="nucleotide sequence ID" value="NZ_JBHTMM010000043.1"/>
</dbReference>
<evidence type="ECO:0000313" key="1">
    <source>
        <dbReference type="EMBL" id="MFD1309838.1"/>
    </source>
</evidence>
<organism evidence="1 2">
    <name type="scientific">Streptomyces kaempferi</name>
    <dbReference type="NCBI Taxonomy" id="333725"/>
    <lineage>
        <taxon>Bacteria</taxon>
        <taxon>Bacillati</taxon>
        <taxon>Actinomycetota</taxon>
        <taxon>Actinomycetes</taxon>
        <taxon>Kitasatosporales</taxon>
        <taxon>Streptomycetaceae</taxon>
        <taxon>Streptomyces</taxon>
    </lineage>
</organism>
<keyword evidence="2" id="KW-1185">Reference proteome</keyword>
<name>A0ABW3XNN9_9ACTN</name>
<sequence>MSTQTRRAYTAEYRAAVDSGVSAWIDEVVRFARAYDAAHPGEPSLLAELVGTRYVTAA</sequence>